<organism evidence="3">
    <name type="scientific">Medicago truncatula</name>
    <name type="common">Barrel medic</name>
    <name type="synonym">Medicago tribuloides</name>
    <dbReference type="NCBI Taxonomy" id="3880"/>
    <lineage>
        <taxon>Eukaryota</taxon>
        <taxon>Viridiplantae</taxon>
        <taxon>Streptophyta</taxon>
        <taxon>Embryophyta</taxon>
        <taxon>Tracheophyta</taxon>
        <taxon>Spermatophyta</taxon>
        <taxon>Magnoliopsida</taxon>
        <taxon>eudicotyledons</taxon>
        <taxon>Gunneridae</taxon>
        <taxon>Pentapetalae</taxon>
        <taxon>rosids</taxon>
        <taxon>fabids</taxon>
        <taxon>Fabales</taxon>
        <taxon>Fabaceae</taxon>
        <taxon>Papilionoideae</taxon>
        <taxon>50 kb inversion clade</taxon>
        <taxon>NPAAA clade</taxon>
        <taxon>Hologalegina</taxon>
        <taxon>IRL clade</taxon>
        <taxon>Trifolieae</taxon>
        <taxon>Medicago</taxon>
    </lineage>
</organism>
<feature type="signal peptide" evidence="1">
    <location>
        <begin position="1"/>
        <end position="24"/>
    </location>
</feature>
<dbReference type="PaxDb" id="3880-AES60270"/>
<evidence type="ECO:0000256" key="1">
    <source>
        <dbReference type="SAM" id="SignalP"/>
    </source>
</evidence>
<feature type="chain" id="PRO_5014565791" evidence="1">
    <location>
        <begin position="25"/>
        <end position="63"/>
    </location>
</feature>
<reference evidence="3" key="1">
    <citation type="journal article" date="2007" name="Mol. Plant Microbe Interact.">
        <title>Genomic organization and evolutionary insights on GRP and NCR genes, two large nodule-specific gene families in Medicago truncatula.</title>
        <authorList>
            <person name="Alunni B."/>
            <person name="Kevei Z."/>
            <person name="Redondo-Nieto M."/>
            <person name="Kondorosi A."/>
            <person name="Mergaert P."/>
            <person name="Kondorosi E."/>
        </authorList>
    </citation>
    <scope>NUCLEOTIDE SEQUENCE</scope>
</reference>
<gene>
    <name evidence="5" type="ordered locus">MTR_1g042910</name>
    <name evidence="6" type="ORF">MtrunA17_Chr1g0167601</name>
</gene>
<feature type="domain" description="Late nodulin" evidence="2">
    <location>
        <begin position="1"/>
        <end position="59"/>
    </location>
</feature>
<dbReference type="EMBL" id="PSQE01000001">
    <property type="protein sequence ID" value="RHN78590.1"/>
    <property type="molecule type" value="Genomic_DNA"/>
</dbReference>
<reference evidence="6" key="6">
    <citation type="journal article" date="2018" name="Nat. Plants">
        <title>Whole-genome landscape of Medicago truncatula symbiotic genes.</title>
        <authorList>
            <person name="Pecrix Y."/>
            <person name="Gamas P."/>
            <person name="Carrere S."/>
        </authorList>
    </citation>
    <scope>NUCLEOTIDE SEQUENCE</scope>
    <source>
        <tissue evidence="6">Leaves</tissue>
    </source>
</reference>
<dbReference type="GO" id="GO:0046872">
    <property type="term" value="F:metal ion binding"/>
    <property type="evidence" value="ECO:0007669"/>
    <property type="project" value="InterPro"/>
</dbReference>
<proteinExistence type="evidence at transcript level"/>
<reference evidence="7" key="5">
    <citation type="submission" date="2015-04" db="UniProtKB">
        <authorList>
            <consortium name="EnsemblPlants"/>
        </authorList>
    </citation>
    <scope>IDENTIFICATION</scope>
    <source>
        <strain evidence="7">cv. Jemalong A17</strain>
    </source>
</reference>
<evidence type="ECO:0000313" key="7">
    <source>
        <dbReference type="EnsemblPlants" id="KEH41133"/>
    </source>
</evidence>
<reference evidence="5 8" key="2">
    <citation type="journal article" date="2011" name="Nature">
        <title>The Medicago genome provides insight into the evolution of rhizobial symbioses.</title>
        <authorList>
            <person name="Young N.D."/>
            <person name="Debelle F."/>
            <person name="Oldroyd G.E."/>
            <person name="Geurts R."/>
            <person name="Cannon S.B."/>
            <person name="Udvardi M.K."/>
            <person name="Benedito V.A."/>
            <person name="Mayer K.F."/>
            <person name="Gouzy J."/>
            <person name="Schoof H."/>
            <person name="Van de Peer Y."/>
            <person name="Proost S."/>
            <person name="Cook D.R."/>
            <person name="Meyers B.C."/>
            <person name="Spannagl M."/>
            <person name="Cheung F."/>
            <person name="De Mita S."/>
            <person name="Krishnakumar V."/>
            <person name="Gundlach H."/>
            <person name="Zhou S."/>
            <person name="Mudge J."/>
            <person name="Bharti A.K."/>
            <person name="Murray J.D."/>
            <person name="Naoumkina M.A."/>
            <person name="Rosen B."/>
            <person name="Silverstein K.A."/>
            <person name="Tang H."/>
            <person name="Rombauts S."/>
            <person name="Zhao P.X."/>
            <person name="Zhou P."/>
            <person name="Barbe V."/>
            <person name="Bardou P."/>
            <person name="Bechner M."/>
            <person name="Bellec A."/>
            <person name="Berger A."/>
            <person name="Berges H."/>
            <person name="Bidwell S."/>
            <person name="Bisseling T."/>
            <person name="Choisne N."/>
            <person name="Couloux A."/>
            <person name="Denny R."/>
            <person name="Deshpande S."/>
            <person name="Dai X."/>
            <person name="Doyle J.J."/>
            <person name="Dudez A.M."/>
            <person name="Farmer A.D."/>
            <person name="Fouteau S."/>
            <person name="Franken C."/>
            <person name="Gibelin C."/>
            <person name="Gish J."/>
            <person name="Goldstein S."/>
            <person name="Gonzalez A.J."/>
            <person name="Green P.J."/>
            <person name="Hallab A."/>
            <person name="Hartog M."/>
            <person name="Hua A."/>
            <person name="Humphray S.J."/>
            <person name="Jeong D.H."/>
            <person name="Jing Y."/>
            <person name="Jocker A."/>
            <person name="Kenton S.M."/>
            <person name="Kim D.J."/>
            <person name="Klee K."/>
            <person name="Lai H."/>
            <person name="Lang C."/>
            <person name="Lin S."/>
            <person name="Macmil S.L."/>
            <person name="Magdelenat G."/>
            <person name="Matthews L."/>
            <person name="McCorrison J."/>
            <person name="Monaghan E.L."/>
            <person name="Mun J.H."/>
            <person name="Najar F.Z."/>
            <person name="Nicholson C."/>
            <person name="Noirot C."/>
            <person name="O'Bleness M."/>
            <person name="Paule C.R."/>
            <person name="Poulain J."/>
            <person name="Prion F."/>
            <person name="Qin B."/>
            <person name="Qu C."/>
            <person name="Retzel E.F."/>
            <person name="Riddle C."/>
            <person name="Sallet E."/>
            <person name="Samain S."/>
            <person name="Samson N."/>
            <person name="Sanders I."/>
            <person name="Saurat O."/>
            <person name="Scarpelli C."/>
            <person name="Schiex T."/>
            <person name="Segurens B."/>
            <person name="Severin A.J."/>
            <person name="Sherrier D.J."/>
            <person name="Shi R."/>
            <person name="Sims S."/>
            <person name="Singer S.R."/>
            <person name="Sinharoy S."/>
            <person name="Sterck L."/>
            <person name="Viollet A."/>
            <person name="Wang B.B."/>
            <person name="Wang K."/>
            <person name="Wang M."/>
            <person name="Wang X."/>
            <person name="Warfsmann J."/>
            <person name="Weissenbach J."/>
            <person name="White D.D."/>
            <person name="White J.D."/>
            <person name="Wiley G.B."/>
            <person name="Wincker P."/>
            <person name="Xing Y."/>
            <person name="Yang L."/>
            <person name="Yao Z."/>
            <person name="Ying F."/>
            <person name="Zhai J."/>
            <person name="Zhou L."/>
            <person name="Zuber A."/>
            <person name="Denarie J."/>
            <person name="Dixon R.A."/>
            <person name="May G.D."/>
            <person name="Schwartz D.C."/>
            <person name="Rogers J."/>
            <person name="Quetier F."/>
            <person name="Town C.D."/>
            <person name="Roe B.A."/>
        </authorList>
    </citation>
    <scope>NUCLEOTIDE SEQUENCE [LARGE SCALE GENOMIC DNA]</scope>
    <source>
        <strain evidence="5">A17</strain>
        <strain evidence="7 8">cv. Jemalong A17</strain>
    </source>
</reference>
<dbReference type="EMBL" id="EF414293">
    <property type="protein sequence ID" value="ABS31379.1"/>
    <property type="molecule type" value="mRNA"/>
</dbReference>
<evidence type="ECO:0000313" key="6">
    <source>
        <dbReference type="EMBL" id="RHN78590.1"/>
    </source>
</evidence>
<evidence type="ECO:0000313" key="5">
    <source>
        <dbReference type="EMBL" id="KEH41133.1"/>
    </source>
</evidence>
<accession>A7KH72</accession>
<reference evidence="5 8" key="4">
    <citation type="journal article" date="2014" name="BMC Genomics">
        <title>An improved genome release (version Mt4.0) for the model legume Medicago truncatula.</title>
        <authorList>
            <person name="Tang H."/>
            <person name="Krishnakumar V."/>
            <person name="Bidwell S."/>
            <person name="Rosen B."/>
            <person name="Chan A."/>
            <person name="Zhou S."/>
            <person name="Gentzbittel L."/>
            <person name="Childs K.L."/>
            <person name="Yandell M."/>
            <person name="Gundlach H."/>
            <person name="Mayer K.F."/>
            <person name="Schwartz D.C."/>
            <person name="Town C.D."/>
        </authorList>
    </citation>
    <scope>GENOME REANNOTATION</scope>
    <source>
        <strain evidence="5">A17</strain>
        <strain evidence="7 8">cv. Jemalong A17</strain>
    </source>
</reference>
<dbReference type="EMBL" id="BT135648">
    <property type="protein sequence ID" value="AFK35443.1"/>
    <property type="molecule type" value="mRNA"/>
</dbReference>
<protein>
    <submittedName>
        <fullName evidence="5">Nodule Cysteine-Rich (NCR) secreted peptide</fullName>
    </submittedName>
    <submittedName>
        <fullName evidence="3">Nodule-specific cysteine-rich peptide 53</fullName>
    </submittedName>
    <submittedName>
        <fullName evidence="6">Putative Late nodulin</fullName>
    </submittedName>
</protein>
<dbReference type="InterPro" id="IPR009810">
    <property type="entry name" value="Nodulin_late_dom"/>
</dbReference>
<dbReference type="Pfam" id="PF07127">
    <property type="entry name" value="Nodulin_late"/>
    <property type="match status" value="1"/>
</dbReference>
<sequence>MTHISKFVFALIIFLSIYVGVNDCKRIPCKDNNDCNNNWQLLACRFEREVPRCINSICKCMPM</sequence>
<dbReference type="Gramene" id="rna2212">
    <property type="protein sequence ID" value="RHN78590.1"/>
    <property type="gene ID" value="gene2212"/>
</dbReference>
<dbReference type="Proteomes" id="UP000265566">
    <property type="component" value="Chromosome 1"/>
</dbReference>
<dbReference type="Proteomes" id="UP000002051">
    <property type="component" value="Unassembled WGS sequence"/>
</dbReference>
<dbReference type="AlphaFoldDB" id="A7KH72"/>
<dbReference type="HOGENOM" id="CLU_181053_0_0_1"/>
<keyword evidence="8" id="KW-1185">Reference proteome</keyword>
<name>A7KH72_MEDTR</name>
<evidence type="ECO:0000259" key="2">
    <source>
        <dbReference type="Pfam" id="PF07127"/>
    </source>
</evidence>
<keyword evidence="1" id="KW-0732">Signal</keyword>
<evidence type="ECO:0000313" key="8">
    <source>
        <dbReference type="Proteomes" id="UP000002051"/>
    </source>
</evidence>
<dbReference type="EnsemblPlants" id="KEH41133">
    <property type="protein sequence ID" value="KEH41133"/>
    <property type="gene ID" value="MTR_1g042910"/>
</dbReference>
<evidence type="ECO:0000313" key="3">
    <source>
        <dbReference type="EMBL" id="ABS31379.1"/>
    </source>
</evidence>
<reference evidence="4" key="3">
    <citation type="submission" date="2012-05" db="EMBL/GenBank/DDBJ databases">
        <authorList>
            <person name="Krishnakumar V."/>
            <person name="Cheung F."/>
            <person name="Xiao Y."/>
            <person name="Chan A."/>
            <person name="Moskal W.A."/>
            <person name="Town C.D."/>
        </authorList>
    </citation>
    <scope>NUCLEOTIDE SEQUENCE</scope>
</reference>
<evidence type="ECO:0000313" key="4">
    <source>
        <dbReference type="EMBL" id="AFK35443.1"/>
    </source>
</evidence>
<dbReference type="EMBL" id="CM001217">
    <property type="protein sequence ID" value="KEH41133.1"/>
    <property type="molecule type" value="Genomic_DNA"/>
</dbReference>